<feature type="domain" description="Radical SAM core" evidence="3">
    <location>
        <begin position="15"/>
        <end position="250"/>
    </location>
</feature>
<keyword evidence="2" id="KW-0143">Chaperone</keyword>
<keyword evidence="2" id="KW-0349">Heme</keyword>
<keyword evidence="2" id="KW-0963">Cytoplasm</keyword>
<keyword evidence="2" id="KW-0949">S-adenosyl-L-methionine</keyword>
<dbReference type="Pfam" id="PF04055">
    <property type="entry name" value="Radical_SAM"/>
    <property type="match status" value="1"/>
</dbReference>
<evidence type="ECO:0000313" key="4">
    <source>
        <dbReference type="EMBL" id="MCG5031586.1"/>
    </source>
</evidence>
<keyword evidence="2" id="KW-0479">Metal-binding</keyword>
<comment type="similarity">
    <text evidence="1">Belongs to the anaerobic coproporphyrinogen-III oxidase family. HemW subfamily.</text>
</comment>
<evidence type="ECO:0000313" key="5">
    <source>
        <dbReference type="Proteomes" id="UP001297600"/>
    </source>
</evidence>
<dbReference type="InterPro" id="IPR004559">
    <property type="entry name" value="HemW-like"/>
</dbReference>
<keyword evidence="2" id="KW-0004">4Fe-4S</keyword>
<dbReference type="InterPro" id="IPR006638">
    <property type="entry name" value="Elp3/MiaA/NifB-like_rSAM"/>
</dbReference>
<dbReference type="SFLD" id="SFLDS00029">
    <property type="entry name" value="Radical_SAM"/>
    <property type="match status" value="1"/>
</dbReference>
<dbReference type="SMART" id="SM00729">
    <property type="entry name" value="Elp3"/>
    <property type="match status" value="1"/>
</dbReference>
<dbReference type="PANTHER" id="PTHR13932:SF5">
    <property type="entry name" value="RADICAL S-ADENOSYL METHIONINE DOMAIN-CONTAINING PROTEIN 1, MITOCHONDRIAL"/>
    <property type="match status" value="1"/>
</dbReference>
<comment type="caution">
    <text evidence="4">The sequence shown here is derived from an EMBL/GenBank/DDBJ whole genome shotgun (WGS) entry which is preliminary data.</text>
</comment>
<evidence type="ECO:0000256" key="1">
    <source>
        <dbReference type="ARBA" id="ARBA00006100"/>
    </source>
</evidence>
<dbReference type="SFLD" id="SFLDF00288">
    <property type="entry name" value="HemN-like__clustered_with_nucl"/>
    <property type="match status" value="1"/>
</dbReference>
<dbReference type="InterPro" id="IPR010723">
    <property type="entry name" value="HemN_C"/>
</dbReference>
<dbReference type="Proteomes" id="UP001297600">
    <property type="component" value="Unassembled WGS sequence"/>
</dbReference>
<dbReference type="SFLD" id="SFLDG01065">
    <property type="entry name" value="anaerobic_coproporphyrinogen-I"/>
    <property type="match status" value="1"/>
</dbReference>
<evidence type="ECO:0000256" key="2">
    <source>
        <dbReference type="RuleBase" id="RU364116"/>
    </source>
</evidence>
<organism evidence="4 5">
    <name type="scientific">Mesosutterella porci</name>
    <dbReference type="NCBI Taxonomy" id="2915351"/>
    <lineage>
        <taxon>Bacteria</taxon>
        <taxon>Pseudomonadati</taxon>
        <taxon>Pseudomonadota</taxon>
        <taxon>Betaproteobacteria</taxon>
        <taxon>Burkholderiales</taxon>
        <taxon>Sutterellaceae</taxon>
        <taxon>Mesosutterella</taxon>
    </lineage>
</organism>
<dbReference type="Gene3D" id="3.30.750.200">
    <property type="match status" value="1"/>
</dbReference>
<dbReference type="PANTHER" id="PTHR13932">
    <property type="entry name" value="COPROPORPHYRINIGEN III OXIDASE"/>
    <property type="match status" value="1"/>
</dbReference>
<name>A0ABS9MSI2_9BURK</name>
<dbReference type="EMBL" id="JAKNCT010000011">
    <property type="protein sequence ID" value="MCG5031586.1"/>
    <property type="molecule type" value="Genomic_DNA"/>
</dbReference>
<dbReference type="SFLD" id="SFLDF00562">
    <property type="entry name" value="HemN-like__clustered_with_heat"/>
    <property type="match status" value="1"/>
</dbReference>
<dbReference type="InterPro" id="IPR007197">
    <property type="entry name" value="rSAM"/>
</dbReference>
<dbReference type="InterPro" id="IPR058240">
    <property type="entry name" value="rSAM_sf"/>
</dbReference>
<dbReference type="InterPro" id="IPR034505">
    <property type="entry name" value="Coproporphyrinogen-III_oxidase"/>
</dbReference>
<dbReference type="PROSITE" id="PS51918">
    <property type="entry name" value="RADICAL_SAM"/>
    <property type="match status" value="1"/>
</dbReference>
<keyword evidence="5" id="KW-1185">Reference proteome</keyword>
<dbReference type="CDD" id="cd01335">
    <property type="entry name" value="Radical_SAM"/>
    <property type="match status" value="1"/>
</dbReference>
<reference evidence="4 5" key="1">
    <citation type="submission" date="2022-02" db="EMBL/GenBank/DDBJ databases">
        <title>Mesosutterella porci, a novel member of the family Sutterellaceae from pig feces.</title>
        <authorList>
            <person name="Wylensek D."/>
            <person name="Clavel T."/>
        </authorList>
    </citation>
    <scope>NUCLEOTIDE SEQUENCE [LARGE SCALE GENOMIC DNA]</scope>
    <source>
        <strain evidence="5">oilRF-744-wt-GAM-9</strain>
    </source>
</reference>
<protein>
    <recommendedName>
        <fullName evidence="2">Heme chaperone HemW</fullName>
    </recommendedName>
</protein>
<sequence length="396" mass="44298">MVEKTSRFLNRPVPVPEPESVPLSLYVHWPWCVHKCPYCDFNSRACPGGLPEDDYIDCLLKDLDGELQWVQRREVRTVYLGGGTPSLMRPESASRLLSGIRSRMPLAPGCEISMEANPGAVASGRLGAFSEAGINRLSVGVQSFQDPQLRFLGRIHTSRQAEETLGEVRRCFPNWNLDLMFGLPGEDLELLKEDLSRAVGCGSTHLSVYQLTIEQGTAFARRPPPGLPDPDELCDMADAVVSILGRAGFRRYEVSGYAQEGRQCRHNLNYWQYGDYLAIGAGAHGKVSTKKGVLRFAKHSSPGRYMDSVRRGQGPAHFRWVADRQLPFEFMLDALRLTDGVPRVYFESRTGLREEAIGPELDEARHRGLLVDAGDRFRATEKGLDFLSDLQEIFLI</sequence>
<dbReference type="SUPFAM" id="SSF102114">
    <property type="entry name" value="Radical SAM enzymes"/>
    <property type="match status" value="1"/>
</dbReference>
<keyword evidence="2" id="KW-0411">Iron-sulfur</keyword>
<keyword evidence="2" id="KW-0408">Iron</keyword>
<evidence type="ECO:0000259" key="3">
    <source>
        <dbReference type="PROSITE" id="PS51918"/>
    </source>
</evidence>
<comment type="function">
    <text evidence="2">Probably acts as a heme chaperone, transferring heme to an unknown acceptor. Binds one molecule of heme per monomer, possibly covalently. Binds 1 [4Fe-4S] cluster. The cluster is coordinated with 3 cysteines and an exchangeable S-adenosyl-L-methionine.</text>
</comment>
<gene>
    <name evidence="4" type="primary">hemW</name>
    <name evidence="4" type="ORF">MAF45_09045</name>
</gene>
<accession>A0ABS9MSI2</accession>
<dbReference type="Pfam" id="PF06969">
    <property type="entry name" value="HemN_C"/>
    <property type="match status" value="1"/>
</dbReference>
<dbReference type="NCBIfam" id="TIGR00539">
    <property type="entry name" value="hemN_rel"/>
    <property type="match status" value="1"/>
</dbReference>
<comment type="subcellular location">
    <subcellularLocation>
        <location evidence="2">Cytoplasm</location>
    </subcellularLocation>
</comment>
<proteinExistence type="inferred from homology"/>